<dbReference type="InterPro" id="IPR009057">
    <property type="entry name" value="Homeodomain-like_sf"/>
</dbReference>
<dbReference type="PROSITE" id="PS00688">
    <property type="entry name" value="SIGMA54_INTERACT_3"/>
    <property type="match status" value="1"/>
</dbReference>
<dbReference type="PROSITE" id="PS50113">
    <property type="entry name" value="PAC"/>
    <property type="match status" value="1"/>
</dbReference>
<dbReference type="Gene3D" id="3.40.50.300">
    <property type="entry name" value="P-loop containing nucleotide triphosphate hydrolases"/>
    <property type="match status" value="1"/>
</dbReference>
<dbReference type="Gene3D" id="1.10.8.60">
    <property type="match status" value="1"/>
</dbReference>
<proteinExistence type="predicted"/>
<dbReference type="NCBIfam" id="TIGR00229">
    <property type="entry name" value="sensory_box"/>
    <property type="match status" value="1"/>
</dbReference>
<dbReference type="InterPro" id="IPR003593">
    <property type="entry name" value="AAA+_ATPase"/>
</dbReference>
<protein>
    <submittedName>
        <fullName evidence="10">Diguanylate cyclase</fullName>
    </submittedName>
</protein>
<feature type="domain" description="PAS" evidence="8">
    <location>
        <begin position="149"/>
        <end position="184"/>
    </location>
</feature>
<dbReference type="InterPro" id="IPR013767">
    <property type="entry name" value="PAS_fold"/>
</dbReference>
<feature type="domain" description="PAC" evidence="9">
    <location>
        <begin position="89"/>
        <end position="148"/>
    </location>
</feature>
<dbReference type="Pfam" id="PF02954">
    <property type="entry name" value="HTH_8"/>
    <property type="match status" value="1"/>
</dbReference>
<dbReference type="InterPro" id="IPR025662">
    <property type="entry name" value="Sigma_54_int_dom_ATP-bd_1"/>
</dbReference>
<organism evidence="10 11">
    <name type="scientific">Candidatus Methylocalor cossyra</name>
    <dbReference type="NCBI Taxonomy" id="3108543"/>
    <lineage>
        <taxon>Bacteria</taxon>
        <taxon>Pseudomonadati</taxon>
        <taxon>Pseudomonadota</taxon>
        <taxon>Gammaproteobacteria</taxon>
        <taxon>Methylococcales</taxon>
        <taxon>Methylococcaceae</taxon>
        <taxon>Candidatus Methylocalor</taxon>
    </lineage>
</organism>
<evidence type="ECO:0000256" key="6">
    <source>
        <dbReference type="SAM" id="Coils"/>
    </source>
</evidence>
<dbReference type="Pfam" id="PF13426">
    <property type="entry name" value="PAS_9"/>
    <property type="match status" value="1"/>
</dbReference>
<dbReference type="SMART" id="SM00382">
    <property type="entry name" value="AAA"/>
    <property type="match status" value="1"/>
</dbReference>
<keyword evidence="3" id="KW-0805">Transcription regulation</keyword>
<keyword evidence="11" id="KW-1185">Reference proteome</keyword>
<dbReference type="CDD" id="cd00130">
    <property type="entry name" value="PAS"/>
    <property type="match status" value="2"/>
</dbReference>
<evidence type="ECO:0000256" key="1">
    <source>
        <dbReference type="ARBA" id="ARBA00022741"/>
    </source>
</evidence>
<dbReference type="InterPro" id="IPR000700">
    <property type="entry name" value="PAS-assoc_C"/>
</dbReference>
<dbReference type="Pfam" id="PF00989">
    <property type="entry name" value="PAS"/>
    <property type="match status" value="1"/>
</dbReference>
<dbReference type="SUPFAM" id="SSF55785">
    <property type="entry name" value="PYP-like sensor domain (PAS domain)"/>
    <property type="match status" value="2"/>
</dbReference>
<dbReference type="InterPro" id="IPR002078">
    <property type="entry name" value="Sigma_54_int"/>
</dbReference>
<dbReference type="SMART" id="SM00091">
    <property type="entry name" value="PAS"/>
    <property type="match status" value="2"/>
</dbReference>
<dbReference type="PANTHER" id="PTHR32071">
    <property type="entry name" value="TRANSCRIPTIONAL REGULATORY PROTEIN"/>
    <property type="match status" value="1"/>
</dbReference>
<dbReference type="PROSITE" id="PS50045">
    <property type="entry name" value="SIGMA54_INTERACT_4"/>
    <property type="match status" value="1"/>
</dbReference>
<dbReference type="RefSeq" id="WP_348758170.1">
    <property type="nucleotide sequence ID" value="NZ_OZ026884.1"/>
</dbReference>
<dbReference type="CDD" id="cd00009">
    <property type="entry name" value="AAA"/>
    <property type="match status" value="1"/>
</dbReference>
<reference evidence="10 11" key="1">
    <citation type="submission" date="2024-04" db="EMBL/GenBank/DDBJ databases">
        <authorList>
            <person name="Cremers G."/>
        </authorList>
    </citation>
    <scope>NUCLEOTIDE SEQUENCE [LARGE SCALE GENOMIC DNA]</scope>
    <source>
        <strain evidence="10">MeCH1-AG</strain>
    </source>
</reference>
<feature type="coiled-coil region" evidence="6">
    <location>
        <begin position="259"/>
        <end position="286"/>
    </location>
</feature>
<dbReference type="InterPro" id="IPR035965">
    <property type="entry name" value="PAS-like_dom_sf"/>
</dbReference>
<feature type="domain" description="Sigma-54 factor interaction" evidence="7">
    <location>
        <begin position="296"/>
        <end position="525"/>
    </location>
</feature>
<dbReference type="Proteomes" id="UP001497493">
    <property type="component" value="Chromosome"/>
</dbReference>
<dbReference type="PROSITE" id="PS00675">
    <property type="entry name" value="SIGMA54_INTERACT_1"/>
    <property type="match status" value="1"/>
</dbReference>
<evidence type="ECO:0000313" key="11">
    <source>
        <dbReference type="Proteomes" id="UP001497493"/>
    </source>
</evidence>
<dbReference type="PROSITE" id="PS50112">
    <property type="entry name" value="PAS"/>
    <property type="match status" value="2"/>
</dbReference>
<dbReference type="InterPro" id="IPR000014">
    <property type="entry name" value="PAS"/>
</dbReference>
<keyword evidence="1" id="KW-0547">Nucleotide-binding</keyword>
<dbReference type="Pfam" id="PF00158">
    <property type="entry name" value="Sigma54_activat"/>
    <property type="match status" value="1"/>
</dbReference>
<name>A0ABP1CBQ1_9GAMM</name>
<keyword evidence="4" id="KW-0238">DNA-binding</keyword>
<evidence type="ECO:0000256" key="3">
    <source>
        <dbReference type="ARBA" id="ARBA00023015"/>
    </source>
</evidence>
<dbReference type="InterPro" id="IPR025944">
    <property type="entry name" value="Sigma_54_int_dom_CS"/>
</dbReference>
<dbReference type="EMBL" id="OZ026884">
    <property type="protein sequence ID" value="CAL1241668.1"/>
    <property type="molecule type" value="Genomic_DNA"/>
</dbReference>
<dbReference type="InterPro" id="IPR002197">
    <property type="entry name" value="HTH_Fis"/>
</dbReference>
<evidence type="ECO:0000259" key="8">
    <source>
        <dbReference type="PROSITE" id="PS50112"/>
    </source>
</evidence>
<evidence type="ECO:0000259" key="7">
    <source>
        <dbReference type="PROSITE" id="PS50045"/>
    </source>
</evidence>
<dbReference type="SUPFAM" id="SSF46689">
    <property type="entry name" value="Homeodomain-like"/>
    <property type="match status" value="1"/>
</dbReference>
<sequence>MLDDPTAKSFAEHLLHHLPVSAFVLDTRHRVLLWNRACEQLTGIPAAEMIGTDRHWQGFYRERRPCLGDLFLDRALGRLPEWYERAGPSSVDAAVLHTENWCPMPDGRRLYLIIEAGPILDARGEVVAVVETQRDMTAQKLAEQALAESERRFSTLFDSAMDAILAVDGEGRITLFNAAAERIFRCAASLALGQPAERFIARAARPLFSRLLALGDAPAQRPFWAPEGLTAQRADGEEFPIEATFSPMEIAGQKSCAVILRDVNDRREAERRVARLQAEKGYLREVASTEYNFAEIVGESPEIRAVFEHLRMVAGTDTPVLLLGETGTGKELFAEGLHHLSGRREALLVKVNCAALPAELIESELFGHEKGAFTGATQQRRGRFELAHRGTLFLDEVGELPLALQAKLLRVLQEQRFERVGGSATLEVDVRIVAATNRDLAAEVEAGRFRRDLFFRLNVFPIRIPPLRERRTDIPLLARHFLAKFARKLGKPIAAIAPAAMERLLAYPWPGNVRELQNVIERAVILAQGPQLELGPALDLRLAVNPPEPAGTLEEVERNHILRVLEETRWVIAGPRGAAAALGLAPSTLRSRMQKLGIVRRR</sequence>
<evidence type="ECO:0000313" key="10">
    <source>
        <dbReference type="EMBL" id="CAL1241668.1"/>
    </source>
</evidence>
<feature type="domain" description="PAS" evidence="8">
    <location>
        <begin position="7"/>
        <end position="51"/>
    </location>
</feature>
<dbReference type="Pfam" id="PF25601">
    <property type="entry name" value="AAA_lid_14"/>
    <property type="match status" value="1"/>
</dbReference>
<dbReference type="InterPro" id="IPR058031">
    <property type="entry name" value="AAA_lid_NorR"/>
</dbReference>
<dbReference type="Gene3D" id="3.30.450.20">
    <property type="entry name" value="PAS domain"/>
    <property type="match status" value="2"/>
</dbReference>
<dbReference type="PANTHER" id="PTHR32071:SF117">
    <property type="entry name" value="PTS-DEPENDENT DIHYDROXYACETONE KINASE OPERON REGULATORY PROTEIN-RELATED"/>
    <property type="match status" value="1"/>
</dbReference>
<evidence type="ECO:0000259" key="9">
    <source>
        <dbReference type="PROSITE" id="PS50113"/>
    </source>
</evidence>
<accession>A0ABP1CBQ1</accession>
<gene>
    <name evidence="10" type="ORF">MECH1_V1_2892</name>
</gene>
<keyword evidence="5" id="KW-0804">Transcription</keyword>
<evidence type="ECO:0000256" key="5">
    <source>
        <dbReference type="ARBA" id="ARBA00023163"/>
    </source>
</evidence>
<keyword evidence="6" id="KW-0175">Coiled coil</keyword>
<keyword evidence="2" id="KW-0067">ATP-binding</keyword>
<evidence type="ECO:0000256" key="4">
    <source>
        <dbReference type="ARBA" id="ARBA00023125"/>
    </source>
</evidence>
<dbReference type="InterPro" id="IPR027417">
    <property type="entry name" value="P-loop_NTPase"/>
</dbReference>
<dbReference type="Gene3D" id="1.10.10.60">
    <property type="entry name" value="Homeodomain-like"/>
    <property type="match status" value="1"/>
</dbReference>
<evidence type="ECO:0000256" key="2">
    <source>
        <dbReference type="ARBA" id="ARBA00022840"/>
    </source>
</evidence>
<dbReference type="SUPFAM" id="SSF52540">
    <property type="entry name" value="P-loop containing nucleoside triphosphate hydrolases"/>
    <property type="match status" value="1"/>
</dbReference>